<proteinExistence type="predicted"/>
<dbReference type="Proteomes" id="UP001367508">
    <property type="component" value="Unassembled WGS sequence"/>
</dbReference>
<comment type="caution">
    <text evidence="1">The sequence shown here is derived from an EMBL/GenBank/DDBJ whole genome shotgun (WGS) entry which is preliminary data.</text>
</comment>
<accession>A0AAN9JES1</accession>
<dbReference type="EMBL" id="JAYMYQ010000056">
    <property type="protein sequence ID" value="KAK7296939.1"/>
    <property type="molecule type" value="Genomic_DNA"/>
</dbReference>
<evidence type="ECO:0000313" key="3">
    <source>
        <dbReference type="Proteomes" id="UP001367508"/>
    </source>
</evidence>
<organism evidence="1 3">
    <name type="scientific">Canavalia gladiata</name>
    <name type="common">Sword bean</name>
    <name type="synonym">Dolichos gladiatus</name>
    <dbReference type="NCBI Taxonomy" id="3824"/>
    <lineage>
        <taxon>Eukaryota</taxon>
        <taxon>Viridiplantae</taxon>
        <taxon>Streptophyta</taxon>
        <taxon>Embryophyta</taxon>
        <taxon>Tracheophyta</taxon>
        <taxon>Spermatophyta</taxon>
        <taxon>Magnoliopsida</taxon>
        <taxon>eudicotyledons</taxon>
        <taxon>Gunneridae</taxon>
        <taxon>Pentapetalae</taxon>
        <taxon>rosids</taxon>
        <taxon>fabids</taxon>
        <taxon>Fabales</taxon>
        <taxon>Fabaceae</taxon>
        <taxon>Papilionoideae</taxon>
        <taxon>50 kb inversion clade</taxon>
        <taxon>NPAAA clade</taxon>
        <taxon>indigoferoid/millettioid clade</taxon>
        <taxon>Phaseoleae</taxon>
        <taxon>Canavalia</taxon>
    </lineage>
</organism>
<gene>
    <name evidence="2" type="ORF">VNO77_46296</name>
    <name evidence="1" type="ORF">VNO77_49260</name>
</gene>
<protein>
    <submittedName>
        <fullName evidence="1">Uncharacterized protein</fullName>
    </submittedName>
</protein>
<dbReference type="EMBL" id="JAYMYQ010000023">
    <property type="protein sequence ID" value="KAK7298973.1"/>
    <property type="molecule type" value="Genomic_DNA"/>
</dbReference>
<reference evidence="1 3" key="1">
    <citation type="submission" date="2024-01" db="EMBL/GenBank/DDBJ databases">
        <title>The genomes of 5 underutilized Papilionoideae crops provide insights into root nodulation and disease resistanc.</title>
        <authorList>
            <person name="Jiang F."/>
        </authorList>
    </citation>
    <scope>NUCLEOTIDE SEQUENCE [LARGE SCALE GENOMIC DNA]</scope>
    <source>
        <strain evidence="1">LVBAO_FW01</strain>
        <tissue evidence="1">Leaves</tissue>
    </source>
</reference>
<evidence type="ECO:0000313" key="1">
    <source>
        <dbReference type="EMBL" id="KAK7296939.1"/>
    </source>
</evidence>
<sequence length="299" mass="32797">MKGSVAGLVELEGARIALLSQFSYSQLSSAATKSVLLGFDLRLGIYLSYAHAKGKGSPKRGRRINSSAVVKGPSSLLDSSLAAVSYLVKESKSSVSSEPSLLAIIAKDRSLSLIFKALSFIRLQAITLFRALASNPDIRSIDICRAGKKAVWSRNPVTEGFRYSIVAIQFGYDMYLPVRSISKGLFSFGLEPPPFSNNKSSYMRLANRLKLVRKDRRHRLLACRADLITRRLGATCPRSYGSVHPRITAAFSFRSDLFFSSSSHFAHALGALGLTTSKRNRTSESSLKTRIHLMSPPFV</sequence>
<dbReference type="AlphaFoldDB" id="A0AAN9JES1"/>
<evidence type="ECO:0000313" key="2">
    <source>
        <dbReference type="EMBL" id="KAK7298973.1"/>
    </source>
</evidence>
<keyword evidence="3" id="KW-1185">Reference proteome</keyword>
<name>A0AAN9JES1_CANGL</name>